<reference evidence="1 2" key="1">
    <citation type="submission" date="2019-07" db="EMBL/GenBank/DDBJ databases">
        <title>The First High-Quality Draft Genome Sequence of the Causal Agent of the Current Panama Disease Epidemic.</title>
        <authorList>
            <person name="Warmington R.J."/>
            <person name="Kay W."/>
            <person name="Jeffries A."/>
            <person name="Bebber D."/>
            <person name="Moore K."/>
            <person name="Studholme D.J."/>
        </authorList>
    </citation>
    <scope>NUCLEOTIDE SEQUENCE [LARGE SCALE GENOMIC DNA]</scope>
    <source>
        <strain evidence="1 2">TR4</strain>
    </source>
</reference>
<organism evidence="1 2">
    <name type="scientific">Fusarium oxysporum f. sp. cubense</name>
    <dbReference type="NCBI Taxonomy" id="61366"/>
    <lineage>
        <taxon>Eukaryota</taxon>
        <taxon>Fungi</taxon>
        <taxon>Dikarya</taxon>
        <taxon>Ascomycota</taxon>
        <taxon>Pezizomycotina</taxon>
        <taxon>Sordariomycetes</taxon>
        <taxon>Hypocreomycetidae</taxon>
        <taxon>Hypocreales</taxon>
        <taxon>Nectriaceae</taxon>
        <taxon>Fusarium</taxon>
        <taxon>Fusarium oxysporum species complex</taxon>
    </lineage>
</organism>
<accession>A0A5C6SGL2</accession>
<evidence type="ECO:0000313" key="2">
    <source>
        <dbReference type="Proteomes" id="UP000321331"/>
    </source>
</evidence>
<dbReference type="AlphaFoldDB" id="A0A5C6SGL2"/>
<name>A0A5C6SGL2_FUSOC</name>
<dbReference type="Proteomes" id="UP000321331">
    <property type="component" value="Unassembled WGS sequence"/>
</dbReference>
<protein>
    <submittedName>
        <fullName evidence="1">Uncharacterized protein</fullName>
    </submittedName>
</protein>
<gene>
    <name evidence="1" type="ORF">FocTR4_00011328</name>
</gene>
<sequence>MEQKAQTRLSGMSLERMREMGTYTLDQYFTELAKESLIQGYKEGVGAAAAAIGTQVLLLGVPLTLRVGAAICAGALGNEIVEVGAEKLREVMAGPNEHGQKDAQAHVEGISKFFLHPWEFGQDLEEDGVKNLFEYARS</sequence>
<proteinExistence type="predicted"/>
<comment type="caution">
    <text evidence="1">The sequence shown here is derived from an EMBL/GenBank/DDBJ whole genome shotgun (WGS) entry which is preliminary data.</text>
</comment>
<evidence type="ECO:0000313" key="1">
    <source>
        <dbReference type="EMBL" id="TXB97453.1"/>
    </source>
</evidence>
<dbReference type="EMBL" id="VMNF01000014">
    <property type="protein sequence ID" value="TXB97453.1"/>
    <property type="molecule type" value="Genomic_DNA"/>
</dbReference>